<dbReference type="SMART" id="SM00220">
    <property type="entry name" value="S_TKc"/>
    <property type="match status" value="1"/>
</dbReference>
<evidence type="ECO:0000256" key="4">
    <source>
        <dbReference type="ARBA" id="ARBA00022679"/>
    </source>
</evidence>
<name>A0AAV7D2K4_ENGPU</name>
<dbReference type="PANTHER" id="PTHR24346">
    <property type="entry name" value="MAP/MICROTUBULE AFFINITY-REGULATING KINASE"/>
    <property type="match status" value="1"/>
</dbReference>
<comment type="similarity">
    <text evidence="1">Belongs to the protein kinase superfamily. CAMK Ser/Thr protein kinase family. SNF1 subfamily.</text>
</comment>
<gene>
    <name evidence="13" type="ORF">GDO81_006957</name>
</gene>
<evidence type="ECO:0000256" key="2">
    <source>
        <dbReference type="ARBA" id="ARBA00012513"/>
    </source>
</evidence>
<keyword evidence="3" id="KW-0723">Serine/threonine-protein kinase</keyword>
<evidence type="ECO:0000256" key="9">
    <source>
        <dbReference type="ARBA" id="ARBA00048679"/>
    </source>
</evidence>
<proteinExistence type="inferred from homology"/>
<keyword evidence="4" id="KW-0808">Transferase</keyword>
<evidence type="ECO:0000256" key="7">
    <source>
        <dbReference type="ARBA" id="ARBA00022840"/>
    </source>
</evidence>
<keyword evidence="7 10" id="KW-0067">ATP-binding</keyword>
<comment type="caution">
    <text evidence="13">The sequence shown here is derived from an EMBL/GenBank/DDBJ whole genome shotgun (WGS) entry which is preliminary data.</text>
</comment>
<reference evidence="13" key="1">
    <citation type="thesis" date="2020" institute="ProQuest LLC" country="789 East Eisenhower Parkway, Ann Arbor, MI, USA">
        <title>Comparative Genomics and Chromosome Evolution.</title>
        <authorList>
            <person name="Mudd A.B."/>
        </authorList>
    </citation>
    <scope>NUCLEOTIDE SEQUENCE</scope>
    <source>
        <strain evidence="13">237g6f4</strain>
        <tissue evidence="13">Blood</tissue>
    </source>
</reference>
<dbReference type="EC" id="2.7.11.1" evidence="2"/>
<dbReference type="AlphaFoldDB" id="A0AAV7D2K4"/>
<keyword evidence="14" id="KW-1185">Reference proteome</keyword>
<dbReference type="FunFam" id="1.10.510.10:FF:000391">
    <property type="entry name" value="Hormonally up-regulated neu tumor-associated kinase"/>
    <property type="match status" value="1"/>
</dbReference>
<comment type="catalytic activity">
    <reaction evidence="9">
        <text>L-seryl-[protein] + ATP = O-phospho-L-seryl-[protein] + ADP + H(+)</text>
        <dbReference type="Rhea" id="RHEA:17989"/>
        <dbReference type="Rhea" id="RHEA-COMP:9863"/>
        <dbReference type="Rhea" id="RHEA-COMP:11604"/>
        <dbReference type="ChEBI" id="CHEBI:15378"/>
        <dbReference type="ChEBI" id="CHEBI:29999"/>
        <dbReference type="ChEBI" id="CHEBI:30616"/>
        <dbReference type="ChEBI" id="CHEBI:83421"/>
        <dbReference type="ChEBI" id="CHEBI:456216"/>
        <dbReference type="EC" id="2.7.11.1"/>
    </reaction>
</comment>
<feature type="compositionally biased region" description="Basic and acidic residues" evidence="11">
    <location>
        <begin position="433"/>
        <end position="469"/>
    </location>
</feature>
<evidence type="ECO:0000313" key="13">
    <source>
        <dbReference type="EMBL" id="KAG8590902.1"/>
    </source>
</evidence>
<evidence type="ECO:0000256" key="3">
    <source>
        <dbReference type="ARBA" id="ARBA00022527"/>
    </source>
</evidence>
<dbReference type="PROSITE" id="PS00107">
    <property type="entry name" value="PROTEIN_KINASE_ATP"/>
    <property type="match status" value="1"/>
</dbReference>
<dbReference type="Proteomes" id="UP000824782">
    <property type="component" value="Unassembled WGS sequence"/>
</dbReference>
<evidence type="ECO:0000256" key="8">
    <source>
        <dbReference type="ARBA" id="ARBA00047899"/>
    </source>
</evidence>
<dbReference type="SUPFAM" id="SSF56112">
    <property type="entry name" value="Protein kinase-like (PK-like)"/>
    <property type="match status" value="1"/>
</dbReference>
<dbReference type="GO" id="GO:0035556">
    <property type="term" value="P:intracellular signal transduction"/>
    <property type="evidence" value="ECO:0007669"/>
    <property type="project" value="TreeGrafter"/>
</dbReference>
<evidence type="ECO:0000313" key="14">
    <source>
        <dbReference type="Proteomes" id="UP000824782"/>
    </source>
</evidence>
<protein>
    <recommendedName>
        <fullName evidence="2">non-specific serine/threonine protein kinase</fullName>
        <ecNumber evidence="2">2.7.11.1</ecNumber>
    </recommendedName>
</protein>
<evidence type="ECO:0000256" key="1">
    <source>
        <dbReference type="ARBA" id="ARBA00006234"/>
    </source>
</evidence>
<dbReference type="EMBL" id="WNYA01000002">
    <property type="protein sequence ID" value="KAG8590902.1"/>
    <property type="molecule type" value="Genomic_DNA"/>
</dbReference>
<dbReference type="GO" id="GO:0004674">
    <property type="term" value="F:protein serine/threonine kinase activity"/>
    <property type="evidence" value="ECO:0007669"/>
    <property type="project" value="UniProtKB-KW"/>
</dbReference>
<dbReference type="InterPro" id="IPR017441">
    <property type="entry name" value="Protein_kinase_ATP_BS"/>
</dbReference>
<evidence type="ECO:0000256" key="10">
    <source>
        <dbReference type="PROSITE-ProRule" id="PRU10141"/>
    </source>
</evidence>
<dbReference type="InterPro" id="IPR011009">
    <property type="entry name" value="Kinase-like_dom_sf"/>
</dbReference>
<accession>A0AAV7D2K4</accession>
<keyword evidence="6" id="KW-0418">Kinase</keyword>
<organism evidence="13 14">
    <name type="scientific">Engystomops pustulosus</name>
    <name type="common">Tungara frog</name>
    <name type="synonym">Physalaemus pustulosus</name>
    <dbReference type="NCBI Taxonomy" id="76066"/>
    <lineage>
        <taxon>Eukaryota</taxon>
        <taxon>Metazoa</taxon>
        <taxon>Chordata</taxon>
        <taxon>Craniata</taxon>
        <taxon>Vertebrata</taxon>
        <taxon>Euteleostomi</taxon>
        <taxon>Amphibia</taxon>
        <taxon>Batrachia</taxon>
        <taxon>Anura</taxon>
        <taxon>Neobatrachia</taxon>
        <taxon>Hyloidea</taxon>
        <taxon>Leptodactylidae</taxon>
        <taxon>Leiuperinae</taxon>
        <taxon>Engystomops</taxon>
    </lineage>
</organism>
<feature type="region of interest" description="Disordered" evidence="11">
    <location>
        <begin position="15"/>
        <end position="45"/>
    </location>
</feature>
<feature type="compositionally biased region" description="Basic and acidic residues" evidence="11">
    <location>
        <begin position="490"/>
        <end position="504"/>
    </location>
</feature>
<feature type="binding site" evidence="10">
    <location>
        <position position="117"/>
    </location>
    <ligand>
        <name>ATP</name>
        <dbReference type="ChEBI" id="CHEBI:30616"/>
    </ligand>
</feature>
<evidence type="ECO:0000256" key="6">
    <source>
        <dbReference type="ARBA" id="ARBA00022777"/>
    </source>
</evidence>
<dbReference type="FunFam" id="3.30.200.20:FF:000003">
    <property type="entry name" value="Non-specific serine/threonine protein kinase"/>
    <property type="match status" value="1"/>
</dbReference>
<keyword evidence="5 10" id="KW-0547">Nucleotide-binding</keyword>
<evidence type="ECO:0000256" key="5">
    <source>
        <dbReference type="ARBA" id="ARBA00022741"/>
    </source>
</evidence>
<comment type="catalytic activity">
    <reaction evidence="8">
        <text>L-threonyl-[protein] + ATP = O-phospho-L-threonyl-[protein] + ADP + H(+)</text>
        <dbReference type="Rhea" id="RHEA:46608"/>
        <dbReference type="Rhea" id="RHEA-COMP:11060"/>
        <dbReference type="Rhea" id="RHEA-COMP:11605"/>
        <dbReference type="ChEBI" id="CHEBI:15378"/>
        <dbReference type="ChEBI" id="CHEBI:30013"/>
        <dbReference type="ChEBI" id="CHEBI:30616"/>
        <dbReference type="ChEBI" id="CHEBI:61977"/>
        <dbReference type="ChEBI" id="CHEBI:456216"/>
        <dbReference type="EC" id="2.7.11.1"/>
    </reaction>
</comment>
<dbReference type="Gene3D" id="1.10.510.10">
    <property type="entry name" value="Transferase(Phosphotransferase) domain 1"/>
    <property type="match status" value="1"/>
</dbReference>
<feature type="region of interest" description="Disordered" evidence="11">
    <location>
        <begin position="432"/>
        <end position="504"/>
    </location>
</feature>
<dbReference type="InterPro" id="IPR008271">
    <property type="entry name" value="Ser/Thr_kinase_AS"/>
</dbReference>
<dbReference type="PROSITE" id="PS50011">
    <property type="entry name" value="PROTEIN_KINASE_DOM"/>
    <property type="match status" value="1"/>
</dbReference>
<dbReference type="GO" id="GO:0005737">
    <property type="term" value="C:cytoplasm"/>
    <property type="evidence" value="ECO:0007669"/>
    <property type="project" value="TreeGrafter"/>
</dbReference>
<dbReference type="GO" id="GO:0005524">
    <property type="term" value="F:ATP binding"/>
    <property type="evidence" value="ECO:0007669"/>
    <property type="project" value="UniProtKB-UniRule"/>
</dbReference>
<dbReference type="PANTHER" id="PTHR24346:SF80">
    <property type="entry name" value="HORMONALLY UP-REGULATED NEU TUMOR-ASSOCIATED KINASE"/>
    <property type="match status" value="1"/>
</dbReference>
<dbReference type="PROSITE" id="PS00108">
    <property type="entry name" value="PROTEIN_KINASE_ST"/>
    <property type="match status" value="1"/>
</dbReference>
<evidence type="ECO:0000256" key="11">
    <source>
        <dbReference type="SAM" id="MobiDB-lite"/>
    </source>
</evidence>
<dbReference type="InterPro" id="IPR000719">
    <property type="entry name" value="Prot_kinase_dom"/>
</dbReference>
<dbReference type="Pfam" id="PF00069">
    <property type="entry name" value="Pkinase"/>
    <property type="match status" value="1"/>
</dbReference>
<sequence length="504" mass="57593">MVVLTTLRSPCITENNGKEHEQWSLEEDDHGNKMPAAAGDGISESPPRFLLGEKPPVQLEDSFLPACVSNVSRDTLRNFQHTKRVGNYLIGRKLGEGSFAKVREGLHVVTGERVAVKVIDKKKAKKDTYVTKNLRREGQIQQMIRHPNIAQLLDILETENSYYLVMELCCGGNLMHKIYEKKRLEEHEARKYIRQLIQAVEHLHRAGVVHRDLKIENLLLDENNNIKLIDFGLSNCAGILGYTDPFSTQCGSPAYAAPELLARKKYGPKVDVWSIGVNMYAMLTGTLPFTVEPFSLRALYQKMVDKAMNPLPSHLSPAAINFLRSLLEPDPLKRPNIQQALGNRWLNDNYNGKGVHTYPNRIHLEDLSQSVIRHMSEKLGYKHSDVINVILSNRACHTLAVYFLLNRKLERYLITMRKPDINDNVCHKNQMHPLEKYKSNKNSYEERKPKDAEKRVDQRCIQKKMEKCSPSHRQPPSPCLMTQGHNSKPPVKERKSSKSERGKI</sequence>
<evidence type="ECO:0000259" key="12">
    <source>
        <dbReference type="PROSITE" id="PS50011"/>
    </source>
</evidence>
<feature type="domain" description="Protein kinase" evidence="12">
    <location>
        <begin position="88"/>
        <end position="346"/>
    </location>
</feature>